<gene>
    <name evidence="5" type="ORF">QYE76_054827</name>
</gene>
<feature type="region of interest" description="Disordered" evidence="2">
    <location>
        <begin position="573"/>
        <end position="597"/>
    </location>
</feature>
<feature type="region of interest" description="Disordered" evidence="2">
    <location>
        <begin position="1"/>
        <end position="111"/>
    </location>
</feature>
<dbReference type="PROSITE" id="PS50878">
    <property type="entry name" value="RT_POL"/>
    <property type="match status" value="1"/>
</dbReference>
<protein>
    <submittedName>
        <fullName evidence="5">Uncharacterized protein</fullName>
    </submittedName>
</protein>
<feature type="region of interest" description="Disordered" evidence="2">
    <location>
        <begin position="327"/>
        <end position="412"/>
    </location>
</feature>
<proteinExistence type="predicted"/>
<reference evidence="5" key="1">
    <citation type="submission" date="2023-07" db="EMBL/GenBank/DDBJ databases">
        <title>A chromosome-level genome assembly of Lolium multiflorum.</title>
        <authorList>
            <person name="Chen Y."/>
            <person name="Copetti D."/>
            <person name="Kolliker R."/>
            <person name="Studer B."/>
        </authorList>
    </citation>
    <scope>NUCLEOTIDE SEQUENCE</scope>
    <source>
        <strain evidence="5">02402/16</strain>
        <tissue evidence="5">Leaf</tissue>
    </source>
</reference>
<dbReference type="Proteomes" id="UP001231189">
    <property type="component" value="Unassembled WGS sequence"/>
</dbReference>
<feature type="compositionally biased region" description="Low complexity" evidence="2">
    <location>
        <begin position="584"/>
        <end position="597"/>
    </location>
</feature>
<dbReference type="InterPro" id="IPR000477">
    <property type="entry name" value="RT_dom"/>
</dbReference>
<feature type="region of interest" description="Disordered" evidence="2">
    <location>
        <begin position="434"/>
        <end position="454"/>
    </location>
</feature>
<dbReference type="InterPro" id="IPR036875">
    <property type="entry name" value="Znf_CCHC_sf"/>
</dbReference>
<accession>A0AAD8WNC4</accession>
<feature type="domain" description="CCHC-type" evidence="3">
    <location>
        <begin position="120"/>
        <end position="135"/>
    </location>
</feature>
<dbReference type="GO" id="GO:0008270">
    <property type="term" value="F:zinc ion binding"/>
    <property type="evidence" value="ECO:0007669"/>
    <property type="project" value="UniProtKB-KW"/>
</dbReference>
<dbReference type="CDD" id="cd01650">
    <property type="entry name" value="RT_nLTR_like"/>
    <property type="match status" value="1"/>
</dbReference>
<dbReference type="Gene3D" id="4.10.60.10">
    <property type="entry name" value="Zinc finger, CCHC-type"/>
    <property type="match status" value="1"/>
</dbReference>
<evidence type="ECO:0000256" key="2">
    <source>
        <dbReference type="SAM" id="MobiDB-lite"/>
    </source>
</evidence>
<feature type="domain" description="Reverse transcriptase" evidence="4">
    <location>
        <begin position="885"/>
        <end position="1115"/>
    </location>
</feature>
<evidence type="ECO:0000259" key="4">
    <source>
        <dbReference type="PROSITE" id="PS50878"/>
    </source>
</evidence>
<name>A0AAD8WNC4_LOLMU</name>
<keyword evidence="1" id="KW-0862">Zinc</keyword>
<dbReference type="SUPFAM" id="SSF56672">
    <property type="entry name" value="DNA/RNA polymerases"/>
    <property type="match status" value="1"/>
</dbReference>
<evidence type="ECO:0000259" key="3">
    <source>
        <dbReference type="PROSITE" id="PS50158"/>
    </source>
</evidence>
<evidence type="ECO:0000313" key="6">
    <source>
        <dbReference type="Proteomes" id="UP001231189"/>
    </source>
</evidence>
<evidence type="ECO:0000313" key="5">
    <source>
        <dbReference type="EMBL" id="KAK1666668.1"/>
    </source>
</evidence>
<feature type="compositionally biased region" description="Basic and acidic residues" evidence="2">
    <location>
        <begin position="1"/>
        <end position="68"/>
    </location>
</feature>
<feature type="compositionally biased region" description="Acidic residues" evidence="2">
    <location>
        <begin position="346"/>
        <end position="358"/>
    </location>
</feature>
<comment type="caution">
    <text evidence="5">The sequence shown here is derived from an EMBL/GenBank/DDBJ whole genome shotgun (WGS) entry which is preliminary data.</text>
</comment>
<sequence>MDRERRGKRSFDQFSGEEGRRREQDLRQRLEREQEEQRRQQFQRDNEAHRRREEEGRLRERRGREPRRPHPPPPLAPRGREPGRAAPRPQGSTHGERVVQGRASAEGGAPSSSDVAHIVCYHCGKPGHFQAECKDDPFCVKCNKVGHLSAMCAALSKTSEPFWAGYAADGKGFTCCDVPEEELLPPAPNAAMVILEGGELSAEQLEDELKDLVDEDWDWRGRGLTLPTTKLHIIVTSNAGDPAVVEQLEECWIKLFDVPPPYRHAVRILLDSRELGRPIAVDEASLASPLDPVRVRIGCRAPGLLPPFFILFVNSQGFKVRIVKEGGEGEELSDPLPPPQRKLSDEGDEELEDSEGEGWDGRRGKHKKDSSPAKGKGGSTSVPQRKSVPAYSAQENPGANGPKLPTTAFSQYGSNLTEGGDIFPALAGILQPARVSQEPSGERVSSGGDQLSPSLVSFQESPLVGDASVKSRPSLWKAQQLSEEDRVEAGITTLVTWESDPQAMRSKERRSKANADRPSLALKGVAQHLIFTDGGDSAMAQDGGESRRIEEKELEGELFAEGSVVPELAAPISRAPRSKASPVAAARTSARGASSSATPILEKAIQRAVQKTPAETSLGSDHTPLVFDSGDGIPPKSNRFFFESSWLEMHGFQDNLQAVWLALSNRVGGRDIIDWWSFMSAELRQHLRGWNANKGKENRACKQGLLSQIKSLDDKADAVGIDEEEWALRYHLEDQLLELFRAEEEYWRQRGRVRWVLQGDANTKYFHALANGRRRKCCISSLVSDQGLITDKRLIQQHIYEFYRLLLGSEEARICGLNANAWGAEARVSQEENENLMRTFSEKELEMIVLEMKADTAPGPDGFPVFFFKKFWGLVKLGVLHILNDFILGRIDIARLNFGILSLIPKVPGADKITQFRPIALINVIFKIVSKAFATKLDPIAHRIISPNQTAFIKGRFILDGVLALHEIVHELKVKRQGCLLLKLDFEKAYDRVNWGFLQEVLRAKGFDSGVVHRISQLVMGGQTAISINGEVGPFFRNKRGVRQGDPLSPLLFNFMAEALSKILASAAAAGHIAGVVPHLVPGGITHLQYADDTLILIQDDDTQIANLKFLLVVA</sequence>
<keyword evidence="6" id="KW-1185">Reference proteome</keyword>
<dbReference type="Pfam" id="PF00078">
    <property type="entry name" value="RVT_1"/>
    <property type="match status" value="1"/>
</dbReference>
<dbReference type="InterPro" id="IPR001878">
    <property type="entry name" value="Znf_CCHC"/>
</dbReference>
<keyword evidence="1" id="KW-0479">Metal-binding</keyword>
<dbReference type="Pfam" id="PF00098">
    <property type="entry name" value="zf-CCHC"/>
    <property type="match status" value="1"/>
</dbReference>
<keyword evidence="1" id="KW-0863">Zinc-finger</keyword>
<dbReference type="AlphaFoldDB" id="A0AAD8WNC4"/>
<dbReference type="EMBL" id="JAUUTY010000003">
    <property type="protein sequence ID" value="KAK1666668.1"/>
    <property type="molecule type" value="Genomic_DNA"/>
</dbReference>
<dbReference type="GO" id="GO:0003676">
    <property type="term" value="F:nucleic acid binding"/>
    <property type="evidence" value="ECO:0007669"/>
    <property type="project" value="InterPro"/>
</dbReference>
<dbReference type="SMART" id="SM00343">
    <property type="entry name" value="ZnF_C2HC"/>
    <property type="match status" value="2"/>
</dbReference>
<dbReference type="SUPFAM" id="SSF57756">
    <property type="entry name" value="Retrovirus zinc finger-like domains"/>
    <property type="match status" value="1"/>
</dbReference>
<dbReference type="PANTHER" id="PTHR19446">
    <property type="entry name" value="REVERSE TRANSCRIPTASES"/>
    <property type="match status" value="1"/>
</dbReference>
<organism evidence="5 6">
    <name type="scientific">Lolium multiflorum</name>
    <name type="common">Italian ryegrass</name>
    <name type="synonym">Lolium perenne subsp. multiflorum</name>
    <dbReference type="NCBI Taxonomy" id="4521"/>
    <lineage>
        <taxon>Eukaryota</taxon>
        <taxon>Viridiplantae</taxon>
        <taxon>Streptophyta</taxon>
        <taxon>Embryophyta</taxon>
        <taxon>Tracheophyta</taxon>
        <taxon>Spermatophyta</taxon>
        <taxon>Magnoliopsida</taxon>
        <taxon>Liliopsida</taxon>
        <taxon>Poales</taxon>
        <taxon>Poaceae</taxon>
        <taxon>BOP clade</taxon>
        <taxon>Pooideae</taxon>
        <taxon>Poodae</taxon>
        <taxon>Poeae</taxon>
        <taxon>Poeae Chloroplast Group 2 (Poeae type)</taxon>
        <taxon>Loliodinae</taxon>
        <taxon>Loliinae</taxon>
        <taxon>Lolium</taxon>
    </lineage>
</organism>
<evidence type="ECO:0000256" key="1">
    <source>
        <dbReference type="PROSITE-ProRule" id="PRU00047"/>
    </source>
</evidence>
<dbReference type="PROSITE" id="PS50158">
    <property type="entry name" value="ZF_CCHC"/>
    <property type="match status" value="1"/>
</dbReference>
<dbReference type="InterPro" id="IPR043502">
    <property type="entry name" value="DNA/RNA_pol_sf"/>
</dbReference>